<evidence type="ECO:0000256" key="1">
    <source>
        <dbReference type="ARBA" id="ARBA00004370"/>
    </source>
</evidence>
<evidence type="ECO:0000313" key="8">
    <source>
        <dbReference type="Proteomes" id="UP000001811"/>
    </source>
</evidence>
<protein>
    <recommendedName>
        <fullName evidence="6">Ig-like domain-containing protein</fullName>
    </recommendedName>
</protein>
<comment type="subcellular location">
    <subcellularLocation>
        <location evidence="1">Membrane</location>
    </subcellularLocation>
</comment>
<dbReference type="Gene3D" id="2.60.40.10">
    <property type="entry name" value="Immunoglobulins"/>
    <property type="match status" value="2"/>
</dbReference>
<dbReference type="InterPro" id="IPR036179">
    <property type="entry name" value="Ig-like_dom_sf"/>
</dbReference>
<name>A0A5F9CWQ0_RABIT</name>
<dbReference type="GeneTree" id="ENSGT01030000234540"/>
<keyword evidence="5" id="KW-0812">Transmembrane</keyword>
<dbReference type="Ensembl" id="ENSOCUT00000060239.1">
    <property type="protein sequence ID" value="ENSOCUP00000037902.1"/>
    <property type="gene ID" value="ENSOCUG00000029622.2"/>
</dbReference>
<dbReference type="AlphaFoldDB" id="A0A5F9CWQ0"/>
<accession>A0A5F9CWQ0</accession>
<dbReference type="InParanoid" id="A0A5F9CWQ0"/>
<evidence type="ECO:0000256" key="3">
    <source>
        <dbReference type="ARBA" id="ARBA00023136"/>
    </source>
</evidence>
<dbReference type="GO" id="GO:0016020">
    <property type="term" value="C:membrane"/>
    <property type="evidence" value="ECO:0007669"/>
    <property type="project" value="UniProtKB-SubCell"/>
</dbReference>
<feature type="domain" description="Ig-like" evidence="6">
    <location>
        <begin position="167"/>
        <end position="255"/>
    </location>
</feature>
<keyword evidence="2" id="KW-0732">Signal</keyword>
<dbReference type="InterPro" id="IPR007110">
    <property type="entry name" value="Ig-like_dom"/>
</dbReference>
<dbReference type="Proteomes" id="UP000001811">
    <property type="component" value="Chromosome 13"/>
</dbReference>
<dbReference type="EMBL" id="AAGW02000377">
    <property type="status" value="NOT_ANNOTATED_CDS"/>
    <property type="molecule type" value="Genomic_DNA"/>
</dbReference>
<reference evidence="7" key="2">
    <citation type="submission" date="2025-08" db="UniProtKB">
        <authorList>
            <consortium name="Ensembl"/>
        </authorList>
    </citation>
    <scope>IDENTIFICATION</scope>
    <source>
        <strain evidence="7">Thorbecke</strain>
    </source>
</reference>
<dbReference type="Bgee" id="ENSOCUG00000029622">
    <property type="expression patterns" value="Expressed in blood and 18 other cell types or tissues"/>
</dbReference>
<proteinExistence type="predicted"/>
<organism evidence="7 8">
    <name type="scientific">Oryctolagus cuniculus</name>
    <name type="common">Rabbit</name>
    <dbReference type="NCBI Taxonomy" id="9986"/>
    <lineage>
        <taxon>Eukaryota</taxon>
        <taxon>Metazoa</taxon>
        <taxon>Chordata</taxon>
        <taxon>Craniata</taxon>
        <taxon>Vertebrata</taxon>
        <taxon>Euteleostomi</taxon>
        <taxon>Mammalia</taxon>
        <taxon>Eutheria</taxon>
        <taxon>Euarchontoglires</taxon>
        <taxon>Glires</taxon>
        <taxon>Lagomorpha</taxon>
        <taxon>Leporidae</taxon>
        <taxon>Oryctolagus</taxon>
    </lineage>
</organism>
<keyword evidence="3 5" id="KW-0472">Membrane</keyword>
<dbReference type="SUPFAM" id="SSF48726">
    <property type="entry name" value="Immunoglobulin"/>
    <property type="match status" value="2"/>
</dbReference>
<feature type="transmembrane region" description="Helical" evidence="5">
    <location>
        <begin position="268"/>
        <end position="289"/>
    </location>
</feature>
<dbReference type="PANTHER" id="PTHR12080:SF121">
    <property type="entry name" value="IG-LIKE DOMAIN-CONTAINING PROTEIN-RELATED"/>
    <property type="match status" value="1"/>
</dbReference>
<dbReference type="InterPro" id="IPR015631">
    <property type="entry name" value="CD2/SLAM_rcpt"/>
</dbReference>
<dbReference type="EMBL" id="AAGW02000378">
    <property type="status" value="NOT_ANNOTATED_CDS"/>
    <property type="molecule type" value="Genomic_DNA"/>
</dbReference>
<sequence>MDSFSFGKYQVNVISRWAAPIYIYSRCSTLLILPSSSPNCSSSFPGFQAVKDPSSSCTLNSTMGGSAQLPLNSSLGPAIREIEWTWYCGDMQRLLLVSWKPGSPNPEWYELEDKYKRRFSLTELAFLSITNLTMEMSGLYTAEVKFRSGQSKQEAFRLCVYEPVPHPQILIHSSSNTSGWCNVTLECGTPGAREDLTVTWMSKDSYVELEQRGTLGSAPNSRNLSLSLPINQLNGHGTCVVSNPVDQKNAVLDLSSICQWHGSLPIEWLWKVILILVLMVSMGTGAWVWRRRKMETERAAARALPTGGQANLQTSALDFVYAEINLLSPPKGDTEEGGCHAQSPEFAPEAHTIYKELHLNPGPTGDT</sequence>
<keyword evidence="8" id="KW-1185">Reference proteome</keyword>
<gene>
    <name evidence="7" type="primary">LOC103350037</name>
</gene>
<keyword evidence="5" id="KW-1133">Transmembrane helix</keyword>
<evidence type="ECO:0000313" key="7">
    <source>
        <dbReference type="Ensembl" id="ENSOCUP00000037902.1"/>
    </source>
</evidence>
<dbReference type="InterPro" id="IPR013783">
    <property type="entry name" value="Ig-like_fold"/>
</dbReference>
<evidence type="ECO:0000256" key="4">
    <source>
        <dbReference type="ARBA" id="ARBA00023180"/>
    </source>
</evidence>
<dbReference type="PROSITE" id="PS50835">
    <property type="entry name" value="IG_LIKE"/>
    <property type="match status" value="1"/>
</dbReference>
<evidence type="ECO:0000256" key="5">
    <source>
        <dbReference type="SAM" id="Phobius"/>
    </source>
</evidence>
<dbReference type="PANTHER" id="PTHR12080">
    <property type="entry name" value="SIGNALING LYMPHOCYTIC ACTIVATION MOLECULE"/>
    <property type="match status" value="1"/>
</dbReference>
<reference evidence="7" key="3">
    <citation type="submission" date="2025-09" db="UniProtKB">
        <authorList>
            <consortium name="Ensembl"/>
        </authorList>
    </citation>
    <scope>IDENTIFICATION</scope>
    <source>
        <strain evidence="7">Thorbecke</strain>
    </source>
</reference>
<reference evidence="7 8" key="1">
    <citation type="journal article" date="2011" name="Nature">
        <title>A high-resolution map of human evolutionary constraint using 29 mammals.</title>
        <authorList>
            <person name="Lindblad-Toh K."/>
            <person name="Garber M."/>
            <person name="Zuk O."/>
            <person name="Lin M.F."/>
            <person name="Parker B.J."/>
            <person name="Washietl S."/>
            <person name="Kheradpour P."/>
            <person name="Ernst J."/>
            <person name="Jordan G."/>
            <person name="Mauceli E."/>
            <person name="Ward L.D."/>
            <person name="Lowe C.B."/>
            <person name="Holloway A.K."/>
            <person name="Clamp M."/>
            <person name="Gnerre S."/>
            <person name="Alfoldi J."/>
            <person name="Beal K."/>
            <person name="Chang J."/>
            <person name="Clawson H."/>
            <person name="Cuff J."/>
            <person name="Di Palma F."/>
            <person name="Fitzgerald S."/>
            <person name="Flicek P."/>
            <person name="Guttman M."/>
            <person name="Hubisz M.J."/>
            <person name="Jaffe D.B."/>
            <person name="Jungreis I."/>
            <person name="Kent W.J."/>
            <person name="Kostka D."/>
            <person name="Lara M."/>
            <person name="Martins A.L."/>
            <person name="Massingham T."/>
            <person name="Moltke I."/>
            <person name="Raney B.J."/>
            <person name="Rasmussen M.D."/>
            <person name="Robinson J."/>
            <person name="Stark A."/>
            <person name="Vilella A.J."/>
            <person name="Wen J."/>
            <person name="Xie X."/>
            <person name="Zody M.C."/>
            <person name="Baldwin J."/>
            <person name="Bloom T."/>
            <person name="Chin C.W."/>
            <person name="Heiman D."/>
            <person name="Nicol R."/>
            <person name="Nusbaum C."/>
            <person name="Young S."/>
            <person name="Wilkinson J."/>
            <person name="Worley K.C."/>
            <person name="Kovar C.L."/>
            <person name="Muzny D.M."/>
            <person name="Gibbs R.A."/>
            <person name="Cree A."/>
            <person name="Dihn H.H."/>
            <person name="Fowler G."/>
            <person name="Jhangiani S."/>
            <person name="Joshi V."/>
            <person name="Lee S."/>
            <person name="Lewis L.R."/>
            <person name="Nazareth L.V."/>
            <person name="Okwuonu G."/>
            <person name="Santibanez J."/>
            <person name="Warren W.C."/>
            <person name="Mardis E.R."/>
            <person name="Weinstock G.M."/>
            <person name="Wilson R.K."/>
            <person name="Delehaunty K."/>
            <person name="Dooling D."/>
            <person name="Fronik C."/>
            <person name="Fulton L."/>
            <person name="Fulton B."/>
            <person name="Graves T."/>
            <person name="Minx P."/>
            <person name="Sodergren E."/>
            <person name="Birney E."/>
            <person name="Margulies E.H."/>
            <person name="Herrero J."/>
            <person name="Green E.D."/>
            <person name="Haussler D."/>
            <person name="Siepel A."/>
            <person name="Goldman N."/>
            <person name="Pollard K.S."/>
            <person name="Pedersen J.S."/>
            <person name="Lander E.S."/>
            <person name="Kellis M."/>
        </authorList>
    </citation>
    <scope>NUCLEOTIDE SEQUENCE [LARGE SCALE GENOMIC DNA]</scope>
    <source>
        <strain evidence="7 8">Thorbecke inbred</strain>
    </source>
</reference>
<evidence type="ECO:0000259" key="6">
    <source>
        <dbReference type="PROSITE" id="PS50835"/>
    </source>
</evidence>
<keyword evidence="4" id="KW-0325">Glycoprotein</keyword>
<evidence type="ECO:0000256" key="2">
    <source>
        <dbReference type="ARBA" id="ARBA00022729"/>
    </source>
</evidence>
<dbReference type="SMR" id="A0A5F9CWQ0"/>